<evidence type="ECO:0000256" key="1">
    <source>
        <dbReference type="SAM" id="MobiDB-lite"/>
    </source>
</evidence>
<gene>
    <name evidence="2" type="ORF">F7725_006395</name>
</gene>
<organism evidence="2 3">
    <name type="scientific">Dissostichus mawsoni</name>
    <name type="common">Antarctic cod</name>
    <dbReference type="NCBI Taxonomy" id="36200"/>
    <lineage>
        <taxon>Eukaryota</taxon>
        <taxon>Metazoa</taxon>
        <taxon>Chordata</taxon>
        <taxon>Craniata</taxon>
        <taxon>Vertebrata</taxon>
        <taxon>Euteleostomi</taxon>
        <taxon>Actinopterygii</taxon>
        <taxon>Neopterygii</taxon>
        <taxon>Teleostei</taxon>
        <taxon>Neoteleostei</taxon>
        <taxon>Acanthomorphata</taxon>
        <taxon>Eupercaria</taxon>
        <taxon>Perciformes</taxon>
        <taxon>Notothenioidei</taxon>
        <taxon>Nototheniidae</taxon>
        <taxon>Dissostichus</taxon>
    </lineage>
</organism>
<evidence type="ECO:0000313" key="3">
    <source>
        <dbReference type="Proteomes" id="UP000518266"/>
    </source>
</evidence>
<feature type="compositionally biased region" description="Basic residues" evidence="1">
    <location>
        <begin position="112"/>
        <end position="122"/>
    </location>
</feature>
<keyword evidence="3" id="KW-1185">Reference proteome</keyword>
<dbReference type="Proteomes" id="UP000518266">
    <property type="component" value="Unassembled WGS sequence"/>
</dbReference>
<dbReference type="AlphaFoldDB" id="A0A7J5XUR7"/>
<evidence type="ECO:0000313" key="2">
    <source>
        <dbReference type="EMBL" id="KAF3840533.1"/>
    </source>
</evidence>
<sequence length="190" mass="21400">MSSSVNGTSSIRIADLVLKKIPSIPCKRNHISHLRPAEQKRRHACFFTVQPINQKRIYMCFIHKTEQKLSMEGRQRLTFLKKSCRPFPAMTSASAKVGEIFSAAGAAFTPKKNTKKKHRRRRHDDDIRRPQPPAMIAVPTSQVVVTATGMQNSPSLAPPLKKQKTSVVPVAGQRRHAKLLPFSHQEVQTF</sequence>
<protein>
    <submittedName>
        <fullName evidence="2">Uncharacterized protein</fullName>
    </submittedName>
</protein>
<name>A0A7J5XUR7_DISMA</name>
<dbReference type="EMBL" id="JAAKFY010000020">
    <property type="protein sequence ID" value="KAF3840533.1"/>
    <property type="molecule type" value="Genomic_DNA"/>
</dbReference>
<comment type="caution">
    <text evidence="2">The sequence shown here is derived from an EMBL/GenBank/DDBJ whole genome shotgun (WGS) entry which is preliminary data.</text>
</comment>
<feature type="region of interest" description="Disordered" evidence="1">
    <location>
        <begin position="108"/>
        <end position="133"/>
    </location>
</feature>
<accession>A0A7J5XUR7</accession>
<proteinExistence type="predicted"/>
<reference evidence="2 3" key="1">
    <citation type="submission" date="2020-03" db="EMBL/GenBank/DDBJ databases">
        <title>Dissostichus mawsoni Genome sequencing and assembly.</title>
        <authorList>
            <person name="Park H."/>
        </authorList>
    </citation>
    <scope>NUCLEOTIDE SEQUENCE [LARGE SCALE GENOMIC DNA]</scope>
    <source>
        <strain evidence="2">DM0001</strain>
        <tissue evidence="2">Muscle</tissue>
    </source>
</reference>